<feature type="compositionally biased region" description="Basic and acidic residues" evidence="2">
    <location>
        <begin position="367"/>
        <end position="381"/>
    </location>
</feature>
<feature type="compositionally biased region" description="Basic and acidic residues" evidence="2">
    <location>
        <begin position="434"/>
        <end position="449"/>
    </location>
</feature>
<protein>
    <submittedName>
        <fullName evidence="3">Uncharacterized protein</fullName>
    </submittedName>
</protein>
<feature type="compositionally biased region" description="Polar residues" evidence="2">
    <location>
        <begin position="409"/>
        <end position="433"/>
    </location>
</feature>
<evidence type="ECO:0000256" key="2">
    <source>
        <dbReference type="SAM" id="MobiDB-lite"/>
    </source>
</evidence>
<feature type="region of interest" description="Disordered" evidence="2">
    <location>
        <begin position="335"/>
        <end position="383"/>
    </location>
</feature>
<feature type="compositionally biased region" description="Low complexity" evidence="2">
    <location>
        <begin position="64"/>
        <end position="82"/>
    </location>
</feature>
<feature type="compositionally biased region" description="Polar residues" evidence="2">
    <location>
        <begin position="89"/>
        <end position="101"/>
    </location>
</feature>
<feature type="compositionally biased region" description="Basic residues" evidence="2">
    <location>
        <begin position="450"/>
        <end position="462"/>
    </location>
</feature>
<feature type="non-terminal residue" evidence="3">
    <location>
        <position position="484"/>
    </location>
</feature>
<evidence type="ECO:0000313" key="4">
    <source>
        <dbReference type="Proteomes" id="UP000775872"/>
    </source>
</evidence>
<dbReference type="OrthoDB" id="5151996at2759"/>
<organism evidence="3 4">
    <name type="scientific">Clonostachys solani</name>
    <dbReference type="NCBI Taxonomy" id="160281"/>
    <lineage>
        <taxon>Eukaryota</taxon>
        <taxon>Fungi</taxon>
        <taxon>Dikarya</taxon>
        <taxon>Ascomycota</taxon>
        <taxon>Pezizomycotina</taxon>
        <taxon>Sordariomycetes</taxon>
        <taxon>Hypocreomycetidae</taxon>
        <taxon>Hypocreales</taxon>
        <taxon>Bionectriaceae</taxon>
        <taxon>Clonostachys</taxon>
    </lineage>
</organism>
<dbReference type="AlphaFoldDB" id="A0A9N9ZJ61"/>
<evidence type="ECO:0000313" key="3">
    <source>
        <dbReference type="EMBL" id="CAH0057510.1"/>
    </source>
</evidence>
<comment type="caution">
    <text evidence="3">The sequence shown here is derived from an EMBL/GenBank/DDBJ whole genome shotgun (WGS) entry which is preliminary data.</text>
</comment>
<accession>A0A9N9ZJ61</accession>
<feature type="region of interest" description="Disordered" evidence="2">
    <location>
        <begin position="182"/>
        <end position="209"/>
    </location>
</feature>
<feature type="region of interest" description="Disordered" evidence="2">
    <location>
        <begin position="42"/>
        <end position="120"/>
    </location>
</feature>
<name>A0A9N9ZJ61_9HYPO</name>
<feature type="non-terminal residue" evidence="3">
    <location>
        <position position="1"/>
    </location>
</feature>
<sequence>QGSNSRIPSLVGQASNRRYVPIRTNGLPEHLGANQNVLEPLAINLGNTGEPASAPGDTSPPTVAESSTNTQTSQQTAASPPAEEVNHAFPSSSMTGPQTTAGPAPMLPAEGTGQGAVEEPTTIPSRGTALVSVSDQGVQTDMENIKGPALVELTTRCDRLENLLGLLMVKTLTFVENVSQPSTTCASSASSTSGTTQTSLDVHPAGESSVSNDRCQECIELKRQISHLEQDHNIEQESHWEIRDNLTQMIEEKDRQTSERIGHLEKNLQNASADLQRVATELDKYKMRASYLQGKLRGQHRPRGNVTGARLFTKQNRHELRAFAAYIQRLTAEPRGAVSPPTVSSNPAVQNLRHKQQIEVESNTNTDSRRPHLHQQSDESRNMMLPHVNEKEVTFLLPNDEQSPRKQEQGTTSHTKQPRANTVTMTQQEALSNTDRRSNVLDNNTDRIKAKAGRNRKPQSRHVKLEVTQRQNYGLAILDDALST</sequence>
<dbReference type="Proteomes" id="UP000775872">
    <property type="component" value="Unassembled WGS sequence"/>
</dbReference>
<feature type="coiled-coil region" evidence="1">
    <location>
        <begin position="261"/>
        <end position="288"/>
    </location>
</feature>
<gene>
    <name evidence="3" type="ORF">CSOL1703_00007292</name>
</gene>
<reference evidence="3" key="1">
    <citation type="submission" date="2021-10" db="EMBL/GenBank/DDBJ databases">
        <authorList>
            <person name="Piombo E."/>
        </authorList>
    </citation>
    <scope>NUCLEOTIDE SEQUENCE</scope>
</reference>
<feature type="compositionally biased region" description="Low complexity" evidence="2">
    <location>
        <begin position="182"/>
        <end position="199"/>
    </location>
</feature>
<feature type="region of interest" description="Disordered" evidence="2">
    <location>
        <begin position="397"/>
        <end position="462"/>
    </location>
</feature>
<keyword evidence="4" id="KW-1185">Reference proteome</keyword>
<evidence type="ECO:0000256" key="1">
    <source>
        <dbReference type="SAM" id="Coils"/>
    </source>
</evidence>
<keyword evidence="1" id="KW-0175">Coiled coil</keyword>
<dbReference type="EMBL" id="CABFOC020000074">
    <property type="protein sequence ID" value="CAH0057510.1"/>
    <property type="molecule type" value="Genomic_DNA"/>
</dbReference>
<proteinExistence type="predicted"/>